<reference evidence="2" key="1">
    <citation type="submission" date="2021-02" db="EMBL/GenBank/DDBJ databases">
        <authorList>
            <person name="Nowell W R."/>
        </authorList>
    </citation>
    <scope>NUCLEOTIDE SEQUENCE</scope>
</reference>
<evidence type="ECO:0000313" key="1">
    <source>
        <dbReference type="EMBL" id="CAF4790433.1"/>
    </source>
</evidence>
<sequence length="46" mass="5218">QVENDDSTDERLAVEEGQTEELITTTEADYISLDQDQLSAMEMCSY</sequence>
<protein>
    <submittedName>
        <fullName evidence="2">Uncharacterized protein</fullName>
    </submittedName>
</protein>
<name>A0A821NXX9_9BILA</name>
<dbReference type="Proteomes" id="UP000663866">
    <property type="component" value="Unassembled WGS sequence"/>
</dbReference>
<feature type="non-terminal residue" evidence="2">
    <location>
        <position position="1"/>
    </location>
</feature>
<proteinExistence type="predicted"/>
<evidence type="ECO:0000313" key="2">
    <source>
        <dbReference type="EMBL" id="CAF4792687.1"/>
    </source>
</evidence>
<dbReference type="AlphaFoldDB" id="A0A821NXX9"/>
<comment type="caution">
    <text evidence="2">The sequence shown here is derived from an EMBL/GenBank/DDBJ whole genome shotgun (WGS) entry which is preliminary data.</text>
</comment>
<keyword evidence="3" id="KW-1185">Reference proteome</keyword>
<evidence type="ECO:0000313" key="3">
    <source>
        <dbReference type="Proteomes" id="UP000663866"/>
    </source>
</evidence>
<gene>
    <name evidence="1" type="ORF">OVN521_LOCUS51475</name>
    <name evidence="2" type="ORF">OVN521_LOCUS51535</name>
</gene>
<dbReference type="EMBL" id="CAJOBG010124559">
    <property type="protein sequence ID" value="CAF4790433.1"/>
    <property type="molecule type" value="Genomic_DNA"/>
</dbReference>
<dbReference type="EMBL" id="CAJOBG010125534">
    <property type="protein sequence ID" value="CAF4792687.1"/>
    <property type="molecule type" value="Genomic_DNA"/>
</dbReference>
<organism evidence="2 3">
    <name type="scientific">Rotaria magnacalcarata</name>
    <dbReference type="NCBI Taxonomy" id="392030"/>
    <lineage>
        <taxon>Eukaryota</taxon>
        <taxon>Metazoa</taxon>
        <taxon>Spiralia</taxon>
        <taxon>Gnathifera</taxon>
        <taxon>Rotifera</taxon>
        <taxon>Eurotatoria</taxon>
        <taxon>Bdelloidea</taxon>
        <taxon>Philodinida</taxon>
        <taxon>Philodinidae</taxon>
        <taxon>Rotaria</taxon>
    </lineage>
</organism>
<accession>A0A821NXX9</accession>